<dbReference type="GO" id="GO:0032259">
    <property type="term" value="P:methylation"/>
    <property type="evidence" value="ECO:0007669"/>
    <property type="project" value="UniProtKB-KW"/>
</dbReference>
<keyword evidence="2 4" id="KW-0808">Transferase</keyword>
<reference evidence="4 5" key="1">
    <citation type="submission" date="2016-10" db="EMBL/GenBank/DDBJ databases">
        <authorList>
            <person name="de Groot N.N."/>
        </authorList>
    </citation>
    <scope>NUCLEOTIDE SEQUENCE [LARGE SCALE GENOMIC DNA]</scope>
    <source>
        <strain evidence="4 5">IBRC-M 10780</strain>
    </source>
</reference>
<keyword evidence="1 4" id="KW-0489">Methyltransferase</keyword>
<dbReference type="Proteomes" id="UP000198618">
    <property type="component" value="Unassembled WGS sequence"/>
</dbReference>
<organism evidence="4 5">
    <name type="scientific">Oceanobacillus limi</name>
    <dbReference type="NCBI Taxonomy" id="930131"/>
    <lineage>
        <taxon>Bacteria</taxon>
        <taxon>Bacillati</taxon>
        <taxon>Bacillota</taxon>
        <taxon>Bacilli</taxon>
        <taxon>Bacillales</taxon>
        <taxon>Bacillaceae</taxon>
        <taxon>Oceanobacillus</taxon>
    </lineage>
</organism>
<dbReference type="PANTHER" id="PTHR47816:SF4">
    <property type="entry name" value="RIBOSOMAL RNA SMALL SUBUNIT METHYLTRANSFERASE C"/>
    <property type="match status" value="1"/>
</dbReference>
<name>A0A1I0GRG8_9BACI</name>
<evidence type="ECO:0000256" key="2">
    <source>
        <dbReference type="ARBA" id="ARBA00022679"/>
    </source>
</evidence>
<gene>
    <name evidence="4" type="ORF">SAMN05216389_12325</name>
</gene>
<dbReference type="InterPro" id="IPR046977">
    <property type="entry name" value="RsmC/RlmG"/>
</dbReference>
<proteinExistence type="predicted"/>
<dbReference type="STRING" id="930131.SAMN05216389_12325"/>
<evidence type="ECO:0000313" key="5">
    <source>
        <dbReference type="Proteomes" id="UP000198618"/>
    </source>
</evidence>
<dbReference type="InterPro" id="IPR029063">
    <property type="entry name" value="SAM-dependent_MTases_sf"/>
</dbReference>
<dbReference type="OrthoDB" id="9764961at2"/>
<dbReference type="Pfam" id="PF05175">
    <property type="entry name" value="MTS"/>
    <property type="match status" value="1"/>
</dbReference>
<dbReference type="EMBL" id="FOHE01000023">
    <property type="protein sequence ID" value="SET72928.1"/>
    <property type="molecule type" value="Genomic_DNA"/>
</dbReference>
<evidence type="ECO:0000313" key="4">
    <source>
        <dbReference type="EMBL" id="SET72928.1"/>
    </source>
</evidence>
<dbReference type="PANTHER" id="PTHR47816">
    <property type="entry name" value="RIBOSOMAL RNA SMALL SUBUNIT METHYLTRANSFERASE C"/>
    <property type="match status" value="1"/>
</dbReference>
<sequence>MSEHYFSQKPQSKRSPKTWNYQLKGKQYIFTSDIGVFSKNEVDFGSRLLIENFRHPNVSGDILDMGCGYGPIGVVLADHYTDRKVIMADINERALELAEENAKRNGVNNTLFVHSNQFSELKEQKYAAIVTNPPIRAGKKVVHGIFEESKVSLVTGGELWVVIQKKQGAPSAKDKLESLFGEVDVIARDKGYFILHAIND</sequence>
<dbReference type="RefSeq" id="WP_090872333.1">
    <property type="nucleotide sequence ID" value="NZ_FOHE01000023.1"/>
</dbReference>
<evidence type="ECO:0000256" key="1">
    <source>
        <dbReference type="ARBA" id="ARBA00022603"/>
    </source>
</evidence>
<evidence type="ECO:0000259" key="3">
    <source>
        <dbReference type="Pfam" id="PF05175"/>
    </source>
</evidence>
<dbReference type="CDD" id="cd02440">
    <property type="entry name" value="AdoMet_MTases"/>
    <property type="match status" value="1"/>
</dbReference>
<dbReference type="SUPFAM" id="SSF53335">
    <property type="entry name" value="S-adenosyl-L-methionine-dependent methyltransferases"/>
    <property type="match status" value="1"/>
</dbReference>
<protein>
    <submittedName>
        <fullName evidence="4">16S rRNA m(2)G 1207 methyltransferase</fullName>
    </submittedName>
</protein>
<dbReference type="GO" id="GO:0008757">
    <property type="term" value="F:S-adenosylmethionine-dependent methyltransferase activity"/>
    <property type="evidence" value="ECO:0007669"/>
    <property type="project" value="InterPro"/>
</dbReference>
<accession>A0A1I0GRG8</accession>
<dbReference type="InterPro" id="IPR007848">
    <property type="entry name" value="Small_mtfrase_dom"/>
</dbReference>
<keyword evidence="5" id="KW-1185">Reference proteome</keyword>
<feature type="domain" description="Methyltransferase small" evidence="3">
    <location>
        <begin position="28"/>
        <end position="195"/>
    </location>
</feature>
<dbReference type="Gene3D" id="3.40.50.150">
    <property type="entry name" value="Vaccinia Virus protein VP39"/>
    <property type="match status" value="1"/>
</dbReference>
<dbReference type="AlphaFoldDB" id="A0A1I0GRG8"/>